<dbReference type="Proteomes" id="UP001152888">
    <property type="component" value="Unassembled WGS sequence"/>
</dbReference>
<reference evidence="1" key="1">
    <citation type="submission" date="2022-03" db="EMBL/GenBank/DDBJ databases">
        <authorList>
            <person name="Sayadi A."/>
        </authorList>
    </citation>
    <scope>NUCLEOTIDE SEQUENCE</scope>
</reference>
<dbReference type="AlphaFoldDB" id="A0A9P0M5Q9"/>
<protein>
    <submittedName>
        <fullName evidence="1">Uncharacterized protein</fullName>
    </submittedName>
</protein>
<evidence type="ECO:0000313" key="1">
    <source>
        <dbReference type="EMBL" id="CAH2006056.1"/>
    </source>
</evidence>
<proteinExistence type="predicted"/>
<dbReference type="EMBL" id="CAKOFQ010007668">
    <property type="protein sequence ID" value="CAH2006056.1"/>
    <property type="molecule type" value="Genomic_DNA"/>
</dbReference>
<comment type="caution">
    <text evidence="1">The sequence shown here is derived from an EMBL/GenBank/DDBJ whole genome shotgun (WGS) entry which is preliminary data.</text>
</comment>
<name>A0A9P0M5Q9_ACAOB</name>
<evidence type="ECO:0000313" key="2">
    <source>
        <dbReference type="Proteomes" id="UP001152888"/>
    </source>
</evidence>
<sequence>MSRYKRKSTENLENELVQHIKKWNPCFLD</sequence>
<organism evidence="1 2">
    <name type="scientific">Acanthoscelides obtectus</name>
    <name type="common">Bean weevil</name>
    <name type="synonym">Bruchus obtectus</name>
    <dbReference type="NCBI Taxonomy" id="200917"/>
    <lineage>
        <taxon>Eukaryota</taxon>
        <taxon>Metazoa</taxon>
        <taxon>Ecdysozoa</taxon>
        <taxon>Arthropoda</taxon>
        <taxon>Hexapoda</taxon>
        <taxon>Insecta</taxon>
        <taxon>Pterygota</taxon>
        <taxon>Neoptera</taxon>
        <taxon>Endopterygota</taxon>
        <taxon>Coleoptera</taxon>
        <taxon>Polyphaga</taxon>
        <taxon>Cucujiformia</taxon>
        <taxon>Chrysomeloidea</taxon>
        <taxon>Chrysomelidae</taxon>
        <taxon>Bruchinae</taxon>
        <taxon>Bruchini</taxon>
        <taxon>Acanthoscelides</taxon>
    </lineage>
</organism>
<keyword evidence="2" id="KW-1185">Reference proteome</keyword>
<gene>
    <name evidence="1" type="ORF">ACAOBT_LOCUS28892</name>
</gene>
<accession>A0A9P0M5Q9</accession>